<evidence type="ECO:0000256" key="1">
    <source>
        <dbReference type="SAM" id="MobiDB-lite"/>
    </source>
</evidence>
<feature type="region of interest" description="Disordered" evidence="1">
    <location>
        <begin position="34"/>
        <end position="128"/>
    </location>
</feature>
<feature type="region of interest" description="Disordered" evidence="1">
    <location>
        <begin position="150"/>
        <end position="211"/>
    </location>
</feature>
<name>A0A8X7T186_9BASI</name>
<feature type="compositionally biased region" description="Low complexity" evidence="1">
    <location>
        <begin position="91"/>
        <end position="103"/>
    </location>
</feature>
<evidence type="ECO:0000313" key="2">
    <source>
        <dbReference type="EMBL" id="KAE8255621.1"/>
    </source>
</evidence>
<sequence length="283" mass="29560">MDNKQLQQLKQINESATPYEFLRNLAELKKAVNDSDLLTPSASSTSFTSSTKDDCGDYHVGTKRRRTQNGSSSSSDHGAGGISLDRLRELAGSANAVSAGGSSTQASPGKSTDEALCGPSSGTSGPAGNVGAVSSHVLLGRLLFPLPSRIGRTSSGRTSSDSVSVRAASTSSSSTEIAHAGGSTGTTPVIGSDAAFNSRSSTPGVPNAEQPTVNPAQQLRILQLENILQIRDDSIEDLKARIETQAEVHQHEIKTGRPRSHLCSGSAEWSGPLRRITGNFMRS</sequence>
<feature type="compositionally biased region" description="Polar residues" evidence="1">
    <location>
        <begin position="185"/>
        <end position="211"/>
    </location>
</feature>
<gene>
    <name evidence="2" type="ORF">A4X06_0g340</name>
</gene>
<reference evidence="2" key="1">
    <citation type="submission" date="2016-04" db="EMBL/GenBank/DDBJ databases">
        <authorList>
            <person name="Nguyen H.D."/>
            <person name="Samba Siva P."/>
            <person name="Cullis J."/>
            <person name="Levesque C.A."/>
            <person name="Hambleton S."/>
        </authorList>
    </citation>
    <scope>NUCLEOTIDE SEQUENCE</scope>
    <source>
        <strain evidence="2">DAOMC 236426</strain>
    </source>
</reference>
<keyword evidence="3" id="KW-1185">Reference proteome</keyword>
<accession>A0A8X7T186</accession>
<organism evidence="2 3">
    <name type="scientific">Tilletia controversa</name>
    <name type="common">dwarf bunt fungus</name>
    <dbReference type="NCBI Taxonomy" id="13291"/>
    <lineage>
        <taxon>Eukaryota</taxon>
        <taxon>Fungi</taxon>
        <taxon>Dikarya</taxon>
        <taxon>Basidiomycota</taxon>
        <taxon>Ustilaginomycotina</taxon>
        <taxon>Exobasidiomycetes</taxon>
        <taxon>Tilletiales</taxon>
        <taxon>Tilletiaceae</taxon>
        <taxon>Tilletia</taxon>
    </lineage>
</organism>
<dbReference type="Proteomes" id="UP000077684">
    <property type="component" value="Unassembled WGS sequence"/>
</dbReference>
<protein>
    <submittedName>
        <fullName evidence="2">Uncharacterized protein</fullName>
    </submittedName>
</protein>
<dbReference type="EMBL" id="LWDE02000016">
    <property type="protein sequence ID" value="KAE8255621.1"/>
    <property type="molecule type" value="Genomic_DNA"/>
</dbReference>
<evidence type="ECO:0000313" key="3">
    <source>
        <dbReference type="Proteomes" id="UP000077684"/>
    </source>
</evidence>
<proteinExistence type="predicted"/>
<feature type="compositionally biased region" description="Low complexity" evidence="1">
    <location>
        <begin position="39"/>
        <end position="50"/>
    </location>
</feature>
<comment type="caution">
    <text evidence="2">The sequence shown here is derived from an EMBL/GenBank/DDBJ whole genome shotgun (WGS) entry which is preliminary data.</text>
</comment>
<feature type="compositionally biased region" description="Low complexity" evidence="1">
    <location>
        <begin position="150"/>
        <end position="174"/>
    </location>
</feature>
<reference evidence="2" key="2">
    <citation type="journal article" date="2019" name="IMA Fungus">
        <title>Genome sequencing and comparison of five Tilletia species to identify candidate genes for the detection of regulated species infecting wheat.</title>
        <authorList>
            <person name="Nguyen H.D.T."/>
            <person name="Sultana T."/>
            <person name="Kesanakurti P."/>
            <person name="Hambleton S."/>
        </authorList>
    </citation>
    <scope>NUCLEOTIDE SEQUENCE</scope>
    <source>
        <strain evidence="2">DAOMC 236426</strain>
    </source>
</reference>
<dbReference type="AlphaFoldDB" id="A0A8X7T186"/>